<dbReference type="RefSeq" id="WP_044086562.1">
    <property type="nucleotide sequence ID" value="NZ_ATLK01000001.1"/>
</dbReference>
<dbReference type="Pfam" id="PF07730">
    <property type="entry name" value="HisKA_3"/>
    <property type="match status" value="1"/>
</dbReference>
<proteinExistence type="predicted"/>
<feature type="domain" description="Signal transduction histidine kinase subgroup 3 dimerisation and phosphoacceptor" evidence="2">
    <location>
        <begin position="186"/>
        <end position="223"/>
    </location>
</feature>
<dbReference type="Gene3D" id="1.20.5.1930">
    <property type="match status" value="1"/>
</dbReference>
<keyword evidence="3" id="KW-0808">Transferase</keyword>
<dbReference type="GO" id="GO:0016020">
    <property type="term" value="C:membrane"/>
    <property type="evidence" value="ECO:0007669"/>
    <property type="project" value="InterPro"/>
</dbReference>
<dbReference type="OrthoDB" id="227596at2"/>
<keyword evidence="1" id="KW-1133">Transmembrane helix</keyword>
<keyword evidence="4" id="KW-1185">Reference proteome</keyword>
<comment type="caution">
    <text evidence="3">The sequence shown here is derived from an EMBL/GenBank/DDBJ whole genome shotgun (WGS) entry which is preliminary data.</text>
</comment>
<name>A0A080N2I9_9BIFI</name>
<dbReference type="InterPro" id="IPR011712">
    <property type="entry name" value="Sig_transdc_His_kin_sub3_dim/P"/>
</dbReference>
<protein>
    <submittedName>
        <fullName evidence="3">Two-component sensor, histidine kinase</fullName>
    </submittedName>
</protein>
<accession>A0A080N2I9</accession>
<gene>
    <name evidence="3" type="ORF">BBOMB_0377</name>
</gene>
<dbReference type="Proteomes" id="UP000028730">
    <property type="component" value="Unassembled WGS sequence"/>
</dbReference>
<feature type="transmembrane region" description="Helical" evidence="1">
    <location>
        <begin position="71"/>
        <end position="89"/>
    </location>
</feature>
<keyword evidence="1" id="KW-0472">Membrane</keyword>
<dbReference type="GO" id="GO:0046983">
    <property type="term" value="F:protein dimerization activity"/>
    <property type="evidence" value="ECO:0007669"/>
    <property type="project" value="InterPro"/>
</dbReference>
<keyword evidence="1" id="KW-0812">Transmembrane</keyword>
<reference evidence="3 4" key="1">
    <citation type="journal article" date="2014" name="Appl. Environ. Microbiol.">
        <title>Genomic encyclopedia of type strains of the genus Bifidobacterium.</title>
        <authorList>
            <person name="Milani C."/>
            <person name="Lugli G.A."/>
            <person name="Duranti S."/>
            <person name="Turroni F."/>
            <person name="Bottacini F."/>
            <person name="Mangifesta M."/>
            <person name="Sanchez B."/>
            <person name="Viappiani A."/>
            <person name="Mancabelli L."/>
            <person name="Taminiau B."/>
            <person name="Delcenserie V."/>
            <person name="Barrangou R."/>
            <person name="Margolles A."/>
            <person name="van Sinderen D."/>
            <person name="Ventura M."/>
        </authorList>
    </citation>
    <scope>NUCLEOTIDE SEQUENCE [LARGE SCALE GENOMIC DNA]</scope>
    <source>
        <strain evidence="3 4">DSM 19703</strain>
    </source>
</reference>
<evidence type="ECO:0000313" key="4">
    <source>
        <dbReference type="Proteomes" id="UP000028730"/>
    </source>
</evidence>
<dbReference type="STRING" id="1341695.BBOMB_0377"/>
<dbReference type="EMBL" id="ATLK01000001">
    <property type="protein sequence ID" value="KFF31046.1"/>
    <property type="molecule type" value="Genomic_DNA"/>
</dbReference>
<keyword evidence="3" id="KW-0418">Kinase</keyword>
<feature type="transmembrane region" description="Helical" evidence="1">
    <location>
        <begin position="109"/>
        <end position="130"/>
    </location>
</feature>
<dbReference type="GO" id="GO:0000155">
    <property type="term" value="F:phosphorelay sensor kinase activity"/>
    <property type="evidence" value="ECO:0007669"/>
    <property type="project" value="InterPro"/>
</dbReference>
<evidence type="ECO:0000259" key="2">
    <source>
        <dbReference type="Pfam" id="PF07730"/>
    </source>
</evidence>
<sequence>MSIRTQARTDWDTPARRFPNYASMMFILGFVFIIPDSAYVGNFALLLLQPALIIGLYIAMRKLPNLLSQRAAALLLIATCIWAAPYLRHGGHLLTYIVIAEASLLFNEVFGYVTILISACVIWTISPILNMLSSYRSGEFKIASLYVLFAGIVFMVFTSQNTKLQQANEKLEDDMHTIESLTLSRERARMASEMHDSLGQQLSAVHYAHESALRMLNHVEESKNAEAGGVAAAHGKAHGETCADRSNPDFDAIRSSIARADDITRESLTEVRQMARALSPTAFGQRLDRTTIERMAAPPSTCNPLLPRHRAETTWKPLILNFSVLT</sequence>
<organism evidence="3 4">
    <name type="scientific">Bifidobacterium bombi DSM 19703</name>
    <dbReference type="NCBI Taxonomy" id="1341695"/>
    <lineage>
        <taxon>Bacteria</taxon>
        <taxon>Bacillati</taxon>
        <taxon>Actinomycetota</taxon>
        <taxon>Actinomycetes</taxon>
        <taxon>Bifidobacteriales</taxon>
        <taxon>Bifidobacteriaceae</taxon>
        <taxon>Bifidobacterium</taxon>
    </lineage>
</organism>
<feature type="transmembrane region" description="Helical" evidence="1">
    <location>
        <begin position="142"/>
        <end position="159"/>
    </location>
</feature>
<evidence type="ECO:0000313" key="3">
    <source>
        <dbReference type="EMBL" id="KFF31046.1"/>
    </source>
</evidence>
<evidence type="ECO:0000256" key="1">
    <source>
        <dbReference type="SAM" id="Phobius"/>
    </source>
</evidence>
<dbReference type="AlphaFoldDB" id="A0A080N2I9"/>